<feature type="compositionally biased region" description="Acidic residues" evidence="1">
    <location>
        <begin position="207"/>
        <end position="218"/>
    </location>
</feature>
<evidence type="ECO:0000313" key="3">
    <source>
        <dbReference type="Proteomes" id="UP000053095"/>
    </source>
</evidence>
<feature type="region of interest" description="Disordered" evidence="1">
    <location>
        <begin position="158"/>
        <end position="245"/>
    </location>
</feature>
<protein>
    <submittedName>
        <fullName evidence="2">Uncharacterized protein</fullName>
    </submittedName>
</protein>
<dbReference type="InterPro" id="IPR037738">
    <property type="entry name" value="Ecm13-like"/>
</dbReference>
<evidence type="ECO:0000313" key="2">
    <source>
        <dbReference type="EMBL" id="GAM43326.1"/>
    </source>
</evidence>
<dbReference type="PANTHER" id="PTHR36826">
    <property type="entry name" value="PROTEIN ECM13"/>
    <property type="match status" value="1"/>
</dbReference>
<dbReference type="EMBL" id="DF933843">
    <property type="protein sequence ID" value="GAM43326.1"/>
    <property type="molecule type" value="Genomic_DNA"/>
</dbReference>
<name>A0A0B8N2A5_TALPI</name>
<feature type="compositionally biased region" description="Acidic residues" evidence="1">
    <location>
        <begin position="169"/>
        <end position="183"/>
    </location>
</feature>
<evidence type="ECO:0000256" key="1">
    <source>
        <dbReference type="SAM" id="MobiDB-lite"/>
    </source>
</evidence>
<accession>A0A0B8N2A5</accession>
<sequence>MPTKMAPSLLSATTSFYPRRPDQPKKKMSITQTYYLAHTARSKLSKEAARADHDLRLLVGHANLLDSLMLDLANAEREQEQWFNNTVRNATKKAQPSHIRWADAIEEESMEDYSEEEDDSDLSDDDYSDYDEEDEEKFEDLTALYTAAAVAKPLRRAPSPPALISVDELSSDEEEEEEEEEEEVARLTLTRSPSRHNSPPAQSPPELLDDFSSDEEDSMPPSPEALTMDAFASTTTQNHPAKRDTTLLTDTESQSMFEEHDFIHHQGTMIPAY</sequence>
<organism evidence="2 3">
    <name type="scientific">Talaromyces pinophilus</name>
    <name type="common">Penicillium pinophilum</name>
    <dbReference type="NCBI Taxonomy" id="128442"/>
    <lineage>
        <taxon>Eukaryota</taxon>
        <taxon>Fungi</taxon>
        <taxon>Dikarya</taxon>
        <taxon>Ascomycota</taxon>
        <taxon>Pezizomycotina</taxon>
        <taxon>Eurotiomycetes</taxon>
        <taxon>Eurotiomycetidae</taxon>
        <taxon>Eurotiales</taxon>
        <taxon>Trichocomaceae</taxon>
        <taxon>Talaromyces</taxon>
        <taxon>Talaromyces sect. Talaromyces</taxon>
    </lineage>
</organism>
<feature type="region of interest" description="Disordered" evidence="1">
    <location>
        <begin position="108"/>
        <end position="137"/>
    </location>
</feature>
<proteinExistence type="predicted"/>
<feature type="compositionally biased region" description="Polar residues" evidence="1">
    <location>
        <begin position="189"/>
        <end position="200"/>
    </location>
</feature>
<reference evidence="3" key="1">
    <citation type="journal article" date="2015" name="Genome Announc.">
        <title>Draft genome sequence of Talaromyces cellulolyticus strain Y-94, a source of lignocellulosic biomass-degrading enzymes.</title>
        <authorList>
            <person name="Fujii T."/>
            <person name="Koike H."/>
            <person name="Sawayama S."/>
            <person name="Yano S."/>
            <person name="Inoue H."/>
        </authorList>
    </citation>
    <scope>NUCLEOTIDE SEQUENCE [LARGE SCALE GENOMIC DNA]</scope>
    <source>
        <strain evidence="3">Y-94</strain>
    </source>
</reference>
<dbReference type="PANTHER" id="PTHR36826:SF1">
    <property type="entry name" value="PROTEIN ECM13"/>
    <property type="match status" value="1"/>
</dbReference>
<dbReference type="Proteomes" id="UP000053095">
    <property type="component" value="Unassembled WGS sequence"/>
</dbReference>
<gene>
    <name evidence="2" type="ORF">TCE0_047r18050</name>
</gene>
<dbReference type="AlphaFoldDB" id="A0A0B8N2A5"/>
<keyword evidence="3" id="KW-1185">Reference proteome</keyword>